<reference evidence="11 12" key="1">
    <citation type="submission" date="2017-06" db="EMBL/GenBank/DDBJ databases">
        <title>Draft genome sequence of anaerobic fermentative bacterium Anaeromicrobium sediminis DY2726D isolated from West Pacific Ocean sediments.</title>
        <authorList>
            <person name="Zeng X."/>
        </authorList>
    </citation>
    <scope>NUCLEOTIDE SEQUENCE [LARGE SCALE GENOMIC DNA]</scope>
    <source>
        <strain evidence="11 12">DY2726D</strain>
    </source>
</reference>
<dbReference type="PROSITE" id="PS51195">
    <property type="entry name" value="Q_MOTIF"/>
    <property type="match status" value="1"/>
</dbReference>
<dbReference type="Pfam" id="PF03880">
    <property type="entry name" value="DbpA"/>
    <property type="match status" value="1"/>
</dbReference>
<keyword evidence="1 7" id="KW-0547">Nucleotide-binding</keyword>
<keyword evidence="2 7" id="KW-0378">Hydrolase</keyword>
<dbReference type="PROSITE" id="PS51194">
    <property type="entry name" value="HELICASE_CTER"/>
    <property type="match status" value="1"/>
</dbReference>
<dbReference type="GO" id="GO:0005524">
    <property type="term" value="F:ATP binding"/>
    <property type="evidence" value="ECO:0007669"/>
    <property type="project" value="UniProtKB-KW"/>
</dbReference>
<evidence type="ECO:0000256" key="7">
    <source>
        <dbReference type="RuleBase" id="RU000492"/>
    </source>
</evidence>
<evidence type="ECO:0000259" key="9">
    <source>
        <dbReference type="PROSITE" id="PS51194"/>
    </source>
</evidence>
<dbReference type="InterPro" id="IPR050079">
    <property type="entry name" value="DEAD_box_RNA_helicase"/>
</dbReference>
<dbReference type="SMART" id="SM00487">
    <property type="entry name" value="DEXDc"/>
    <property type="match status" value="1"/>
</dbReference>
<dbReference type="EMBL" id="NIBG01000009">
    <property type="protein sequence ID" value="PAB59109.1"/>
    <property type="molecule type" value="Genomic_DNA"/>
</dbReference>
<dbReference type="PROSITE" id="PS00039">
    <property type="entry name" value="DEAD_ATP_HELICASE"/>
    <property type="match status" value="1"/>
</dbReference>
<dbReference type="PROSITE" id="PS51192">
    <property type="entry name" value="HELICASE_ATP_BIND_1"/>
    <property type="match status" value="1"/>
</dbReference>
<dbReference type="InterPro" id="IPR001650">
    <property type="entry name" value="Helicase_C-like"/>
</dbReference>
<gene>
    <name evidence="11" type="ORF">CCE28_11360</name>
</gene>
<dbReference type="InterPro" id="IPR005580">
    <property type="entry name" value="DbpA/CsdA_RNA-bd_dom"/>
</dbReference>
<comment type="similarity">
    <text evidence="5 7">Belongs to the DEAD box helicase family.</text>
</comment>
<dbReference type="InterPro" id="IPR000629">
    <property type="entry name" value="RNA-helicase_DEAD-box_CS"/>
</dbReference>
<dbReference type="Proteomes" id="UP000216024">
    <property type="component" value="Unassembled WGS sequence"/>
</dbReference>
<evidence type="ECO:0000256" key="6">
    <source>
        <dbReference type="PROSITE-ProRule" id="PRU00552"/>
    </source>
</evidence>
<dbReference type="Gene3D" id="3.40.50.300">
    <property type="entry name" value="P-loop containing nucleotide triphosphate hydrolases"/>
    <property type="match status" value="2"/>
</dbReference>
<evidence type="ECO:0000256" key="1">
    <source>
        <dbReference type="ARBA" id="ARBA00022741"/>
    </source>
</evidence>
<dbReference type="InterPro" id="IPR014001">
    <property type="entry name" value="Helicase_ATP-bd"/>
</dbReference>
<dbReference type="SMART" id="SM00490">
    <property type="entry name" value="HELICc"/>
    <property type="match status" value="1"/>
</dbReference>
<evidence type="ECO:0000259" key="10">
    <source>
        <dbReference type="PROSITE" id="PS51195"/>
    </source>
</evidence>
<dbReference type="PANTHER" id="PTHR47959">
    <property type="entry name" value="ATP-DEPENDENT RNA HELICASE RHLE-RELATED"/>
    <property type="match status" value="1"/>
</dbReference>
<feature type="domain" description="Helicase ATP-binding" evidence="8">
    <location>
        <begin position="35"/>
        <end position="205"/>
    </location>
</feature>
<dbReference type="Gene3D" id="3.30.70.330">
    <property type="match status" value="1"/>
</dbReference>
<dbReference type="CDD" id="cd18787">
    <property type="entry name" value="SF2_C_DEAD"/>
    <property type="match status" value="1"/>
</dbReference>
<dbReference type="InterPro" id="IPR012677">
    <property type="entry name" value="Nucleotide-bd_a/b_plait_sf"/>
</dbReference>
<keyword evidence="12" id="KW-1185">Reference proteome</keyword>
<dbReference type="GO" id="GO:0003724">
    <property type="term" value="F:RNA helicase activity"/>
    <property type="evidence" value="ECO:0007669"/>
    <property type="project" value="InterPro"/>
</dbReference>
<dbReference type="GO" id="GO:0003676">
    <property type="term" value="F:nucleic acid binding"/>
    <property type="evidence" value="ECO:0007669"/>
    <property type="project" value="InterPro"/>
</dbReference>
<comment type="caution">
    <text evidence="11">The sequence shown here is derived from an EMBL/GenBank/DDBJ whole genome shotgun (WGS) entry which is preliminary data.</text>
</comment>
<evidence type="ECO:0000313" key="12">
    <source>
        <dbReference type="Proteomes" id="UP000216024"/>
    </source>
</evidence>
<feature type="domain" description="DEAD-box RNA helicase Q" evidence="10">
    <location>
        <begin position="4"/>
        <end position="32"/>
    </location>
</feature>
<dbReference type="Pfam" id="PF00271">
    <property type="entry name" value="Helicase_C"/>
    <property type="match status" value="1"/>
</dbReference>
<evidence type="ECO:0000256" key="3">
    <source>
        <dbReference type="ARBA" id="ARBA00022806"/>
    </source>
</evidence>
<keyword evidence="3 7" id="KW-0347">Helicase</keyword>
<keyword evidence="4 7" id="KW-0067">ATP-binding</keyword>
<proteinExistence type="inferred from homology"/>
<dbReference type="PANTHER" id="PTHR47959:SF13">
    <property type="entry name" value="ATP-DEPENDENT RNA HELICASE RHLE"/>
    <property type="match status" value="1"/>
</dbReference>
<dbReference type="GO" id="GO:0016787">
    <property type="term" value="F:hydrolase activity"/>
    <property type="evidence" value="ECO:0007669"/>
    <property type="project" value="UniProtKB-KW"/>
</dbReference>
<dbReference type="GO" id="GO:0005829">
    <property type="term" value="C:cytosol"/>
    <property type="evidence" value="ECO:0007669"/>
    <property type="project" value="TreeGrafter"/>
</dbReference>
<feature type="domain" description="Helicase C-terminal" evidence="9">
    <location>
        <begin position="216"/>
        <end position="376"/>
    </location>
</feature>
<evidence type="ECO:0000259" key="8">
    <source>
        <dbReference type="PROSITE" id="PS51192"/>
    </source>
</evidence>
<protein>
    <submittedName>
        <fullName evidence="11">RNA helicase</fullName>
    </submittedName>
</protein>
<feature type="short sequence motif" description="Q motif" evidence="6">
    <location>
        <begin position="4"/>
        <end position="32"/>
    </location>
</feature>
<evidence type="ECO:0000313" key="11">
    <source>
        <dbReference type="EMBL" id="PAB59109.1"/>
    </source>
</evidence>
<dbReference type="Pfam" id="PF00270">
    <property type="entry name" value="DEAD"/>
    <property type="match status" value="1"/>
</dbReference>
<dbReference type="OrthoDB" id="9805696at2"/>
<organism evidence="11 12">
    <name type="scientific">Anaeromicrobium sediminis</name>
    <dbReference type="NCBI Taxonomy" id="1478221"/>
    <lineage>
        <taxon>Bacteria</taxon>
        <taxon>Bacillati</taxon>
        <taxon>Bacillota</taxon>
        <taxon>Clostridia</taxon>
        <taxon>Peptostreptococcales</taxon>
        <taxon>Thermotaleaceae</taxon>
        <taxon>Anaeromicrobium</taxon>
    </lineage>
</organism>
<dbReference type="SUPFAM" id="SSF52540">
    <property type="entry name" value="P-loop containing nucleoside triphosphate hydrolases"/>
    <property type="match status" value="1"/>
</dbReference>
<dbReference type="InterPro" id="IPR011545">
    <property type="entry name" value="DEAD/DEAH_box_helicase_dom"/>
</dbReference>
<evidence type="ECO:0000256" key="4">
    <source>
        <dbReference type="ARBA" id="ARBA00022840"/>
    </source>
</evidence>
<evidence type="ECO:0000256" key="2">
    <source>
        <dbReference type="ARBA" id="ARBA00022801"/>
    </source>
</evidence>
<sequence length="483" mass="55295">MNNIGFNKYGINKEIIRALNVLGYEKPMEVQSKVIPLVLEGKDLIVKSQTGSGKTGAFAIPLCEKIELETNKPQALVLTPTRELAVQVSDEITNIGKFKKIRSVKVYGKQPIQMQIRQLKQRVHVVVGTPGRISDHIKRKTIKLEDLKYLVIDEADELLNRGFIDQVEDIIKKLPHDRKTLLFSATMPEKIREICSKYMISPEQIQIESKNPTTKKIKQAFYEVEERDKVSLLKNIINEEEPESCIIFCNTRQGVEKLTNKLKRQGYYCEALHGGMHQNIRLRTISKFKMGQFNFLVATDLAGRGIHVDSLSLVINYNVPFENEAYVHRIGRTGRVEEKGIAISLVSSNEEERFNELKEYLNYEIPKGKMNNKKPKVMNEKLKKKPKIQRDVAENFNKDITRIRINVGSKKKIRSGDILGALTNIKGVSGEDIGIIDIQDTCSYIEIFNKKGDMIWKALQNNKIKGKNISAKKIRIRRSTNRF</sequence>
<accession>A0A267MHR0</accession>
<dbReference type="InterPro" id="IPR014014">
    <property type="entry name" value="RNA_helicase_DEAD_Q_motif"/>
</dbReference>
<dbReference type="CDD" id="cd00268">
    <property type="entry name" value="DEADc"/>
    <property type="match status" value="1"/>
</dbReference>
<dbReference type="InterPro" id="IPR027417">
    <property type="entry name" value="P-loop_NTPase"/>
</dbReference>
<dbReference type="InterPro" id="IPR044742">
    <property type="entry name" value="DEAD/DEAH_RhlB"/>
</dbReference>
<evidence type="ECO:0000256" key="5">
    <source>
        <dbReference type="ARBA" id="ARBA00038437"/>
    </source>
</evidence>
<dbReference type="AlphaFoldDB" id="A0A267MHR0"/>
<name>A0A267MHR0_9FIRM</name>